<dbReference type="RefSeq" id="WP_169678283.1">
    <property type="nucleotide sequence ID" value="NZ_JABBNU010000002.1"/>
</dbReference>
<dbReference type="InterPro" id="IPR048136">
    <property type="entry name" value="STM3941-like"/>
</dbReference>
<keyword evidence="3" id="KW-1185">Reference proteome</keyword>
<feature type="transmembrane region" description="Helical" evidence="1">
    <location>
        <begin position="47"/>
        <end position="67"/>
    </location>
</feature>
<keyword evidence="1" id="KW-0812">Transmembrane</keyword>
<comment type="caution">
    <text evidence="2">The sequence shown here is derived from an EMBL/GenBank/DDBJ whole genome shotgun (WGS) entry which is preliminary data.</text>
</comment>
<dbReference type="Proteomes" id="UP000559010">
    <property type="component" value="Unassembled WGS sequence"/>
</dbReference>
<dbReference type="EMBL" id="JABBNU010000002">
    <property type="protein sequence ID" value="NMM47667.1"/>
    <property type="molecule type" value="Genomic_DNA"/>
</dbReference>
<protein>
    <recommendedName>
        <fullName evidence="4">PH (Pleckstrin Homology) domain-containing protein</fullName>
    </recommendedName>
</protein>
<sequence>MNNKIEIQLSKTKIILLLIGSLAFVIAGVFFILNPEMFSRSIFGNQLIVRIIGISAILFFGLCLIFISRKLFDNRIGFIIDDKGITDNSNAFDIGLIEWEDIVRIETLQIASTKLIMIDTIKPEKYIDRAKNGMMKKVMQSNYKMYGSPISISTNALKIKHNELEAILLKEFAIRQG</sequence>
<accession>A0A848ITJ4</accession>
<keyword evidence="1" id="KW-0472">Membrane</keyword>
<dbReference type="NCBIfam" id="NF041635">
    <property type="entry name" value="STM3941_fam"/>
    <property type="match status" value="1"/>
</dbReference>
<feature type="transmembrane region" description="Helical" evidence="1">
    <location>
        <begin position="14"/>
        <end position="35"/>
    </location>
</feature>
<organism evidence="2 3">
    <name type="scientific">Marinigracilibium pacificum</name>
    <dbReference type="NCBI Taxonomy" id="2729599"/>
    <lineage>
        <taxon>Bacteria</taxon>
        <taxon>Pseudomonadati</taxon>
        <taxon>Bacteroidota</taxon>
        <taxon>Cytophagia</taxon>
        <taxon>Cytophagales</taxon>
        <taxon>Flammeovirgaceae</taxon>
        <taxon>Marinigracilibium</taxon>
    </lineage>
</organism>
<evidence type="ECO:0000313" key="2">
    <source>
        <dbReference type="EMBL" id="NMM47667.1"/>
    </source>
</evidence>
<reference evidence="2 3" key="1">
    <citation type="submission" date="2020-04" db="EMBL/GenBank/DDBJ databases">
        <title>Flammeovirgaceae bacterium KN852 isolated from deep sea.</title>
        <authorList>
            <person name="Zhang D.-C."/>
        </authorList>
    </citation>
    <scope>NUCLEOTIDE SEQUENCE [LARGE SCALE GENOMIC DNA]</scope>
    <source>
        <strain evidence="2 3">KN852</strain>
    </source>
</reference>
<gene>
    <name evidence="2" type="ORF">HH304_04590</name>
</gene>
<evidence type="ECO:0008006" key="4">
    <source>
        <dbReference type="Google" id="ProtNLM"/>
    </source>
</evidence>
<keyword evidence="1" id="KW-1133">Transmembrane helix</keyword>
<dbReference type="AlphaFoldDB" id="A0A848ITJ4"/>
<evidence type="ECO:0000313" key="3">
    <source>
        <dbReference type="Proteomes" id="UP000559010"/>
    </source>
</evidence>
<name>A0A848ITJ4_9BACT</name>
<evidence type="ECO:0000256" key="1">
    <source>
        <dbReference type="SAM" id="Phobius"/>
    </source>
</evidence>
<proteinExistence type="predicted"/>